<gene>
    <name evidence="1" type="ORF">METZ01_LOCUS222583</name>
</gene>
<dbReference type="AlphaFoldDB" id="A0A382G497"/>
<name>A0A382G497_9ZZZZ</name>
<dbReference type="EMBL" id="UINC01053335">
    <property type="protein sequence ID" value="SVB69729.1"/>
    <property type="molecule type" value="Genomic_DNA"/>
</dbReference>
<sequence length="219" mass="24682">MVNIKYNFLIILILSLFILPACKPDKLEIEVYTSDIQSVNEGEVIEVPLKVEFRVMGEDKNNELPKATGVAKKYLPEDSEFEITKGTFGNVMTIVTSIPMGTKKSLPNYIKENPRPLMLKISDNKIILESTGSLKTLNSELKDINFMLSADLPAKSTIFRITSDSKKKVTVLATAVFSEKKPYLHFEKSIKRRKSVEVEFKGGDDSVYKEIPVQLGLKF</sequence>
<proteinExistence type="predicted"/>
<evidence type="ECO:0000313" key="1">
    <source>
        <dbReference type="EMBL" id="SVB69729.1"/>
    </source>
</evidence>
<reference evidence="1" key="1">
    <citation type="submission" date="2018-05" db="EMBL/GenBank/DDBJ databases">
        <authorList>
            <person name="Lanie J.A."/>
            <person name="Ng W.-L."/>
            <person name="Kazmierczak K.M."/>
            <person name="Andrzejewski T.M."/>
            <person name="Davidsen T.M."/>
            <person name="Wayne K.J."/>
            <person name="Tettelin H."/>
            <person name="Glass J.I."/>
            <person name="Rusch D."/>
            <person name="Podicherti R."/>
            <person name="Tsui H.-C.T."/>
            <person name="Winkler M.E."/>
        </authorList>
    </citation>
    <scope>NUCLEOTIDE SEQUENCE</scope>
</reference>
<protein>
    <submittedName>
        <fullName evidence="1">Uncharacterized protein</fullName>
    </submittedName>
</protein>
<accession>A0A382G497</accession>
<organism evidence="1">
    <name type="scientific">marine metagenome</name>
    <dbReference type="NCBI Taxonomy" id="408172"/>
    <lineage>
        <taxon>unclassified sequences</taxon>
        <taxon>metagenomes</taxon>
        <taxon>ecological metagenomes</taxon>
    </lineage>
</organism>